<protein>
    <submittedName>
        <fullName evidence="2">Uncharacterized protein</fullName>
    </submittedName>
</protein>
<dbReference type="EMBL" id="CP017903">
    <property type="protein sequence ID" value="ARP20607.1"/>
    <property type="molecule type" value="Genomic_DNA"/>
</dbReference>
<organism evidence="2">
    <name type="scientific">Vibrio alginolyticus</name>
    <dbReference type="NCBI Taxonomy" id="663"/>
    <lineage>
        <taxon>Bacteria</taxon>
        <taxon>Pseudomonadati</taxon>
        <taxon>Pseudomonadota</taxon>
        <taxon>Gammaproteobacteria</taxon>
        <taxon>Vibrionales</taxon>
        <taxon>Vibrionaceae</taxon>
        <taxon>Vibrio</taxon>
    </lineage>
</organism>
<accession>A0A1W6UCG2</accession>
<feature type="compositionally biased region" description="Polar residues" evidence="1">
    <location>
        <begin position="50"/>
        <end position="64"/>
    </location>
</feature>
<reference evidence="2" key="1">
    <citation type="submission" date="2016-10" db="EMBL/GenBank/DDBJ databases">
        <title>The High Quality Genome of Vibrio alginolyticus K01M1.</title>
        <authorList>
            <person name="Wendling C."/>
            <person name="Chibani C.M."/>
            <person name="Hertel R."/>
            <person name="Sproer C."/>
            <person name="Bunk B."/>
            <person name="Overmann J."/>
            <person name="Roth O."/>
            <person name="Liesegang H."/>
        </authorList>
    </citation>
    <scope>NUCLEOTIDE SEQUENCE</scope>
    <source>
        <strain evidence="2">K05K4</strain>
    </source>
</reference>
<dbReference type="EMBL" id="AAXMUW010000010">
    <property type="protein sequence ID" value="EGQ9134983.1"/>
    <property type="molecule type" value="Genomic_DNA"/>
</dbReference>
<evidence type="ECO:0000313" key="3">
    <source>
        <dbReference type="EMBL" id="EGQ9134983.1"/>
    </source>
</evidence>
<evidence type="ECO:0000256" key="1">
    <source>
        <dbReference type="SAM" id="MobiDB-lite"/>
    </source>
</evidence>
<reference evidence="3" key="3">
    <citation type="submission" date="2019-11" db="EMBL/GenBank/DDBJ databases">
        <authorList>
            <consortium name="PulseNet: The National Subtyping Network for Foodborne Disease Surveillance"/>
            <person name="Tarr C.L."/>
            <person name="Trees E."/>
            <person name="Katz L.S."/>
            <person name="Carleton-Romer H.A."/>
            <person name="Stroika S."/>
            <person name="Kucerova Z."/>
            <person name="Roache K.F."/>
            <person name="Sabol A.L."/>
            <person name="Besser J."/>
            <person name="Gerner-Smidt P."/>
        </authorList>
    </citation>
    <scope>NUCLEOTIDE SEQUENCE</scope>
    <source>
        <strain evidence="3">PNUSAV001129</strain>
    </source>
</reference>
<dbReference type="RefSeq" id="WP_127891143.1">
    <property type="nucleotide sequence ID" value="NZ_AP023186.1"/>
</dbReference>
<dbReference type="EMBL" id="VTYF01000002">
    <property type="protein sequence ID" value="NOI07886.1"/>
    <property type="molecule type" value="Genomic_DNA"/>
</dbReference>
<reference evidence="4 5" key="2">
    <citation type="submission" date="2019-09" db="EMBL/GenBank/DDBJ databases">
        <title>Draft genome sequencing and comparative genomics of hatchery-associated Vibrios.</title>
        <authorList>
            <person name="Kehlet-Delgado H."/>
            <person name="Mueller R.S."/>
        </authorList>
    </citation>
    <scope>NUCLEOTIDE SEQUENCE [LARGE SCALE GENOMIC DNA]</scope>
    <source>
        <strain evidence="4 5">081416A</strain>
    </source>
</reference>
<dbReference type="Proteomes" id="UP000532247">
    <property type="component" value="Unassembled WGS sequence"/>
</dbReference>
<evidence type="ECO:0000313" key="2">
    <source>
        <dbReference type="EMBL" id="ARP20607.1"/>
    </source>
</evidence>
<proteinExistence type="predicted"/>
<dbReference type="AlphaFoldDB" id="A0A1W6UCG2"/>
<name>A0A1W6UCG2_VIBAL</name>
<evidence type="ECO:0000313" key="5">
    <source>
        <dbReference type="Proteomes" id="UP000532247"/>
    </source>
</evidence>
<gene>
    <name evidence="4" type="ORF">F0254_03270</name>
    <name evidence="3" type="ORF">GHY86_07395</name>
    <name evidence="2" type="ORF">K05K4_38810</name>
</gene>
<sequence length="64" mass="7044">MGTQTLISAQRPYLRLRVLSIAVGICSSLKLFVDNIAATISPQDTEKGFSVSNPLTKSWYSQIQ</sequence>
<evidence type="ECO:0000313" key="4">
    <source>
        <dbReference type="EMBL" id="NOI07886.1"/>
    </source>
</evidence>
<dbReference type="Proteomes" id="UP000714625">
    <property type="component" value="Unassembled WGS sequence"/>
</dbReference>
<feature type="region of interest" description="Disordered" evidence="1">
    <location>
        <begin position="45"/>
        <end position="64"/>
    </location>
</feature>